<evidence type="ECO:0000313" key="1">
    <source>
        <dbReference type="EMBL" id="KAH3878332.1"/>
    </source>
</evidence>
<gene>
    <name evidence="1" type="ORF">DPMN_002220</name>
</gene>
<reference evidence="1" key="2">
    <citation type="submission" date="2020-11" db="EMBL/GenBank/DDBJ databases">
        <authorList>
            <person name="McCartney M.A."/>
            <person name="Auch B."/>
            <person name="Kono T."/>
            <person name="Mallez S."/>
            <person name="Becker A."/>
            <person name="Gohl D.M."/>
            <person name="Silverstein K.A.T."/>
            <person name="Koren S."/>
            <person name="Bechman K.B."/>
            <person name="Herman A."/>
            <person name="Abrahante J.E."/>
            <person name="Garbe J."/>
        </authorList>
    </citation>
    <scope>NUCLEOTIDE SEQUENCE</scope>
    <source>
        <strain evidence="1">Duluth1</strain>
        <tissue evidence="1">Whole animal</tissue>
    </source>
</reference>
<protein>
    <submittedName>
        <fullName evidence="1">Uncharacterized protein</fullName>
    </submittedName>
</protein>
<dbReference type="EMBL" id="JAIWYP010000001">
    <property type="protein sequence ID" value="KAH3878332.1"/>
    <property type="molecule type" value="Genomic_DNA"/>
</dbReference>
<proteinExistence type="predicted"/>
<accession>A0A9D4MIP8</accession>
<evidence type="ECO:0000313" key="2">
    <source>
        <dbReference type="Proteomes" id="UP000828390"/>
    </source>
</evidence>
<reference evidence="1" key="1">
    <citation type="journal article" date="2019" name="bioRxiv">
        <title>The Genome of the Zebra Mussel, Dreissena polymorpha: A Resource for Invasive Species Research.</title>
        <authorList>
            <person name="McCartney M.A."/>
            <person name="Auch B."/>
            <person name="Kono T."/>
            <person name="Mallez S."/>
            <person name="Zhang Y."/>
            <person name="Obille A."/>
            <person name="Becker A."/>
            <person name="Abrahante J.E."/>
            <person name="Garbe J."/>
            <person name="Badalamenti J.P."/>
            <person name="Herman A."/>
            <person name="Mangelson H."/>
            <person name="Liachko I."/>
            <person name="Sullivan S."/>
            <person name="Sone E.D."/>
            <person name="Koren S."/>
            <person name="Silverstein K.A.T."/>
            <person name="Beckman K.B."/>
            <person name="Gohl D.M."/>
        </authorList>
    </citation>
    <scope>NUCLEOTIDE SEQUENCE</scope>
    <source>
        <strain evidence="1">Duluth1</strain>
        <tissue evidence="1">Whole animal</tissue>
    </source>
</reference>
<dbReference type="Proteomes" id="UP000828390">
    <property type="component" value="Unassembled WGS sequence"/>
</dbReference>
<dbReference type="AlphaFoldDB" id="A0A9D4MIP8"/>
<keyword evidence="2" id="KW-1185">Reference proteome</keyword>
<comment type="caution">
    <text evidence="1">The sequence shown here is derived from an EMBL/GenBank/DDBJ whole genome shotgun (WGS) entry which is preliminary data.</text>
</comment>
<sequence>MPKSFEDFNSARIAMDATEIIKDMKQEKKLDLLRAPAFPVSPAAFQALAAIQVPLAVAVVFSNGCCTGLLVPPPYSVKVSPNAEVQVPPATAVQFSAAAAI</sequence>
<name>A0A9D4MIP8_DREPO</name>
<organism evidence="1 2">
    <name type="scientific">Dreissena polymorpha</name>
    <name type="common">Zebra mussel</name>
    <name type="synonym">Mytilus polymorpha</name>
    <dbReference type="NCBI Taxonomy" id="45954"/>
    <lineage>
        <taxon>Eukaryota</taxon>
        <taxon>Metazoa</taxon>
        <taxon>Spiralia</taxon>
        <taxon>Lophotrochozoa</taxon>
        <taxon>Mollusca</taxon>
        <taxon>Bivalvia</taxon>
        <taxon>Autobranchia</taxon>
        <taxon>Heteroconchia</taxon>
        <taxon>Euheterodonta</taxon>
        <taxon>Imparidentia</taxon>
        <taxon>Neoheterodontei</taxon>
        <taxon>Myida</taxon>
        <taxon>Dreissenoidea</taxon>
        <taxon>Dreissenidae</taxon>
        <taxon>Dreissena</taxon>
    </lineage>
</organism>